<dbReference type="EnsemblPlants" id="MELO3C030991.2.1">
    <property type="protein sequence ID" value="MELO3C030991.2.1"/>
    <property type="gene ID" value="MELO3C030991.2"/>
</dbReference>
<organism evidence="2">
    <name type="scientific">Cucumis melo</name>
    <name type="common">Muskmelon</name>
    <dbReference type="NCBI Taxonomy" id="3656"/>
    <lineage>
        <taxon>Eukaryota</taxon>
        <taxon>Viridiplantae</taxon>
        <taxon>Streptophyta</taxon>
        <taxon>Embryophyta</taxon>
        <taxon>Tracheophyta</taxon>
        <taxon>Spermatophyta</taxon>
        <taxon>Magnoliopsida</taxon>
        <taxon>eudicotyledons</taxon>
        <taxon>Gunneridae</taxon>
        <taxon>Pentapetalae</taxon>
        <taxon>rosids</taxon>
        <taxon>fabids</taxon>
        <taxon>Cucurbitales</taxon>
        <taxon>Cucurbitaceae</taxon>
        <taxon>Benincaseae</taxon>
        <taxon>Cucumis</taxon>
    </lineage>
</organism>
<name>A0A9I9EAA2_CUCME</name>
<sequence length="88" mass="10452">MRMHPKPRMSNNTHKPNANFQTEAGQRRKCSSNILIQREILKDLYNCRIKITQNNKLLSKFLRNVQIHALNQNDPEIKLELKRATENR</sequence>
<feature type="region of interest" description="Disordered" evidence="1">
    <location>
        <begin position="1"/>
        <end position="28"/>
    </location>
</feature>
<protein>
    <submittedName>
        <fullName evidence="2">Uncharacterized protein</fullName>
    </submittedName>
</protein>
<evidence type="ECO:0000313" key="2">
    <source>
        <dbReference type="EnsemblPlants" id="MELO3C030991.2.1"/>
    </source>
</evidence>
<feature type="compositionally biased region" description="Polar residues" evidence="1">
    <location>
        <begin position="9"/>
        <end position="24"/>
    </location>
</feature>
<dbReference type="AlphaFoldDB" id="A0A9I9EAA2"/>
<evidence type="ECO:0000256" key="1">
    <source>
        <dbReference type="SAM" id="MobiDB-lite"/>
    </source>
</evidence>
<accession>A0A9I9EAA2</accession>
<dbReference type="Gramene" id="MELO3C030991.2.1">
    <property type="protein sequence ID" value="MELO3C030991.2.1"/>
    <property type="gene ID" value="MELO3C030991.2"/>
</dbReference>
<reference evidence="2" key="1">
    <citation type="submission" date="2023-03" db="UniProtKB">
        <authorList>
            <consortium name="EnsemblPlants"/>
        </authorList>
    </citation>
    <scope>IDENTIFICATION</scope>
</reference>
<proteinExistence type="predicted"/>